<dbReference type="EC" id="2.9.1.1" evidence="8"/>
<comment type="pathway">
    <text evidence="8">Aminoacyl-tRNA biosynthesis; selenocysteinyl-tRNA(Sec) biosynthesis; selenocysteinyl-tRNA(Sec) from L-seryl-tRNA(Sec) (bacterial route): step 1/1.</text>
</comment>
<keyword evidence="6 8" id="KW-0711">Selenium</keyword>
<dbReference type="Gene3D" id="3.40.640.10">
    <property type="entry name" value="Type I PLP-dependent aspartate aminotransferase-like (Major domain)"/>
    <property type="match status" value="1"/>
</dbReference>
<comment type="caution">
    <text evidence="12">The sequence shown here is derived from an EMBL/GenBank/DDBJ whole genome shotgun (WGS) entry which is preliminary data.</text>
</comment>
<dbReference type="InterPro" id="IPR015421">
    <property type="entry name" value="PyrdxlP-dep_Trfase_major"/>
</dbReference>
<dbReference type="GO" id="GO:0001514">
    <property type="term" value="P:selenocysteine incorporation"/>
    <property type="evidence" value="ECO:0007669"/>
    <property type="project" value="UniProtKB-UniRule"/>
</dbReference>
<keyword evidence="4 8" id="KW-0663">Pyridoxal phosphate</keyword>
<keyword evidence="13" id="KW-1185">Reference proteome</keyword>
<comment type="function">
    <text evidence="8">Converts seryl-tRNA(Sec) to selenocysteinyl-tRNA(Sec) required for selenoprotein biosynthesis.</text>
</comment>
<evidence type="ECO:0000256" key="10">
    <source>
        <dbReference type="SAM" id="MobiDB-lite"/>
    </source>
</evidence>
<comment type="subcellular location">
    <subcellularLocation>
        <location evidence="8">Cytoplasm</location>
    </subcellularLocation>
</comment>
<evidence type="ECO:0000313" key="13">
    <source>
        <dbReference type="Proteomes" id="UP000432015"/>
    </source>
</evidence>
<evidence type="ECO:0000256" key="3">
    <source>
        <dbReference type="ARBA" id="ARBA00022679"/>
    </source>
</evidence>
<protein>
    <recommendedName>
        <fullName evidence="8">L-seryl-tRNA(Sec) selenium transferase</fullName>
        <ecNumber evidence="8">2.9.1.1</ecNumber>
    </recommendedName>
    <alternativeName>
        <fullName evidence="8">Selenocysteine synthase</fullName>
        <shortName evidence="8">Sec synthase</shortName>
    </alternativeName>
    <alternativeName>
        <fullName evidence="8">Selenocysteinyl-tRNA(Sec) synthase</fullName>
    </alternativeName>
</protein>
<feature type="domain" description="L-seryl-tRNA selenium transferase N-terminal" evidence="11">
    <location>
        <begin position="27"/>
        <end position="66"/>
    </location>
</feature>
<dbReference type="GO" id="GO:0004125">
    <property type="term" value="F:L-seryl-tRNA(Sec) selenium transferase activity"/>
    <property type="evidence" value="ECO:0007669"/>
    <property type="project" value="UniProtKB-UniRule"/>
</dbReference>
<dbReference type="Pfam" id="PF12390">
    <property type="entry name" value="Se-cys_synth_N"/>
    <property type="match status" value="1"/>
</dbReference>
<gene>
    <name evidence="8" type="primary">selA</name>
    <name evidence="12" type="ORF">GNZ18_19910</name>
</gene>
<dbReference type="InterPro" id="IPR004534">
    <property type="entry name" value="SelA_trans"/>
</dbReference>
<dbReference type="NCBIfam" id="TIGR00474">
    <property type="entry name" value="selA"/>
    <property type="match status" value="1"/>
</dbReference>
<comment type="catalytic activity">
    <reaction evidence="8">
        <text>L-seryl-tRNA(Sec) + selenophosphate + H(+) = L-selenocysteinyl-tRNA(Sec) + phosphate</text>
        <dbReference type="Rhea" id="RHEA:22728"/>
        <dbReference type="Rhea" id="RHEA-COMP:9742"/>
        <dbReference type="Rhea" id="RHEA-COMP:9743"/>
        <dbReference type="ChEBI" id="CHEBI:15378"/>
        <dbReference type="ChEBI" id="CHEBI:16144"/>
        <dbReference type="ChEBI" id="CHEBI:43474"/>
        <dbReference type="ChEBI" id="CHEBI:78533"/>
        <dbReference type="ChEBI" id="CHEBI:78573"/>
        <dbReference type="EC" id="2.9.1.1"/>
    </reaction>
</comment>
<dbReference type="InterPro" id="IPR018319">
    <property type="entry name" value="SelA-like"/>
</dbReference>
<name>A0A7K1L351_9ACTN</name>
<reference evidence="12 13" key="1">
    <citation type="submission" date="2019-11" db="EMBL/GenBank/DDBJ databases">
        <authorList>
            <person name="Cao P."/>
        </authorList>
    </citation>
    <scope>NUCLEOTIDE SEQUENCE [LARGE SCALE GENOMIC DNA]</scope>
    <source>
        <strain evidence="12 13">NEAU-AAG5</strain>
    </source>
</reference>
<evidence type="ECO:0000256" key="6">
    <source>
        <dbReference type="ARBA" id="ARBA00023266"/>
    </source>
</evidence>
<evidence type="ECO:0000313" key="12">
    <source>
        <dbReference type="EMBL" id="MUN38854.1"/>
    </source>
</evidence>
<dbReference type="SUPFAM" id="SSF53383">
    <property type="entry name" value="PLP-dependent transferases"/>
    <property type="match status" value="1"/>
</dbReference>
<dbReference type="GO" id="GO:0005737">
    <property type="term" value="C:cytoplasm"/>
    <property type="evidence" value="ECO:0007669"/>
    <property type="project" value="UniProtKB-SubCell"/>
</dbReference>
<evidence type="ECO:0000256" key="5">
    <source>
        <dbReference type="ARBA" id="ARBA00022917"/>
    </source>
</evidence>
<sequence length="453" mass="46398">MERNPRVRACDAGGMEREAPVTPGDGRRRIPRTDVLLADPRLTAAAGRLGRGVVKAAVVTAQRRARAGEIPVDTVADAAVAALPGTASGLRAVVNATGVLLHTNLGRAPLSAAAREAVLLASGATDVELDLATGTRARRGRSALAALLERVPPAGAAHIVNNGAAALVLAATALAPGREIIVSRGELVEIGDGFRIPELLAATGARLREVGTTNRTSPEDYAAAVGAETGFVLKVHPSNFRMTGFTREAEVAELTGLGVPVVVDIGSGLLAPDPLLPDEPDASGRLAAGADLVTASGDKLLGGPQCGIVLGRDDLVRRMARHPLARALRVDKMTLAALEATLRGPRTPTAEALHADAAVLRDRAERLAAALRDEGVDARAVASEAAVGGGGAPGVVLPSAAVSLPEPYAARLRRGDPAVMGRVEDGRCLLDLRAVPEARDTDIHAAVSARKGI</sequence>
<feature type="modified residue" description="N6-(pyridoxal phosphate)lysine" evidence="8 9">
    <location>
        <position position="299"/>
    </location>
</feature>
<dbReference type="UniPathway" id="UPA00906">
    <property type="reaction ID" value="UER00896"/>
</dbReference>
<dbReference type="PANTHER" id="PTHR32328">
    <property type="entry name" value="L-SERYL-TRNA(SEC) SELENIUM TRANSFERASE"/>
    <property type="match status" value="1"/>
</dbReference>
<evidence type="ECO:0000256" key="1">
    <source>
        <dbReference type="ARBA" id="ARBA00001933"/>
    </source>
</evidence>
<comment type="cofactor">
    <cofactor evidence="1 8 9">
        <name>pyridoxal 5'-phosphate</name>
        <dbReference type="ChEBI" id="CHEBI:597326"/>
    </cofactor>
</comment>
<proteinExistence type="inferred from homology"/>
<dbReference type="EMBL" id="WOFH01000006">
    <property type="protein sequence ID" value="MUN38854.1"/>
    <property type="molecule type" value="Genomic_DNA"/>
</dbReference>
<dbReference type="InterPro" id="IPR015424">
    <property type="entry name" value="PyrdxlP-dep_Trfase"/>
</dbReference>
<feature type="region of interest" description="Disordered" evidence="10">
    <location>
        <begin position="1"/>
        <end position="28"/>
    </location>
</feature>
<dbReference type="Proteomes" id="UP000432015">
    <property type="component" value="Unassembled WGS sequence"/>
</dbReference>
<organism evidence="12 13">
    <name type="scientific">Actinomadura litoris</name>
    <dbReference type="NCBI Taxonomy" id="2678616"/>
    <lineage>
        <taxon>Bacteria</taxon>
        <taxon>Bacillati</taxon>
        <taxon>Actinomycetota</taxon>
        <taxon>Actinomycetes</taxon>
        <taxon>Streptosporangiales</taxon>
        <taxon>Thermomonosporaceae</taxon>
        <taxon>Actinomadura</taxon>
    </lineage>
</organism>
<dbReference type="InterPro" id="IPR025862">
    <property type="entry name" value="SelA_trans_N_dom"/>
</dbReference>
<evidence type="ECO:0000256" key="9">
    <source>
        <dbReference type="PIRSR" id="PIRSR618319-50"/>
    </source>
</evidence>
<dbReference type="HAMAP" id="MF_00423">
    <property type="entry name" value="SelA"/>
    <property type="match status" value="1"/>
</dbReference>
<evidence type="ECO:0000256" key="4">
    <source>
        <dbReference type="ARBA" id="ARBA00022898"/>
    </source>
</evidence>
<evidence type="ECO:0000256" key="8">
    <source>
        <dbReference type="HAMAP-Rule" id="MF_00423"/>
    </source>
</evidence>
<keyword evidence="5 8" id="KW-0648">Protein biosynthesis</keyword>
<evidence type="ECO:0000259" key="11">
    <source>
        <dbReference type="Pfam" id="PF12390"/>
    </source>
</evidence>
<dbReference type="Pfam" id="PF03841">
    <property type="entry name" value="SelA"/>
    <property type="match status" value="1"/>
</dbReference>
<dbReference type="PANTHER" id="PTHR32328:SF0">
    <property type="entry name" value="L-SERYL-TRNA(SEC) SELENIUM TRANSFERASE"/>
    <property type="match status" value="1"/>
</dbReference>
<evidence type="ECO:0000256" key="7">
    <source>
        <dbReference type="ARBA" id="ARBA00044507"/>
    </source>
</evidence>
<accession>A0A7K1L351</accession>
<dbReference type="GO" id="GO:0001717">
    <property type="term" value="P:conversion of seryl-tRNAsec to selenocys-tRNAsec"/>
    <property type="evidence" value="ECO:0007669"/>
    <property type="project" value="UniProtKB-UniRule"/>
</dbReference>
<evidence type="ECO:0000256" key="2">
    <source>
        <dbReference type="ARBA" id="ARBA00022490"/>
    </source>
</evidence>
<keyword evidence="3 8" id="KW-0808">Transferase</keyword>
<dbReference type="Gene3D" id="3.90.1150.180">
    <property type="match status" value="1"/>
</dbReference>
<keyword evidence="2 8" id="KW-0963">Cytoplasm</keyword>
<dbReference type="AlphaFoldDB" id="A0A7K1L351"/>
<comment type="similarity">
    <text evidence="7 8">Belongs to the SelA family.</text>
</comment>